<evidence type="ECO:0000313" key="15">
    <source>
        <dbReference type="Proteomes" id="UP000033085"/>
    </source>
</evidence>
<evidence type="ECO:0000313" key="6">
    <source>
        <dbReference type="EMBL" id="AZF69680.1"/>
    </source>
</evidence>
<dbReference type="EMBL" id="CP033237">
    <property type="protein sequence ID" value="AZF72300.1"/>
    <property type="molecule type" value="Genomic_DNA"/>
</dbReference>
<accession>A0A0E3MHB8</accession>
<reference evidence="4" key="5">
    <citation type="submission" date="2018-10" db="EMBL/GenBank/DDBJ databases">
        <authorList>
            <person name="McCarthy S."/>
            <person name="Gradnigo J."/>
            <person name="Johnson T."/>
            <person name="Payne S."/>
            <person name="Lipzen A."/>
            <person name="Schackwitz W."/>
            <person name="Martin J."/>
            <person name="Moriyama E."/>
            <person name="Blum P."/>
        </authorList>
    </citation>
    <scope>NUCLEOTIDE SEQUENCE</scope>
    <source>
        <strain evidence="2">SARC-B</strain>
        <strain evidence="3">SARC-C</strain>
        <strain evidence="4">SULA</strain>
    </source>
</reference>
<dbReference type="EMBL" id="CP033241">
    <property type="protein sequence ID" value="AZF82741.1"/>
    <property type="molecule type" value="Genomic_DNA"/>
</dbReference>
<evidence type="ECO:0000313" key="8">
    <source>
        <dbReference type="EMBL" id="AZF74920.1"/>
    </source>
</evidence>
<proteinExistence type="predicted"/>
<dbReference type="SUPFAM" id="SSF52540">
    <property type="entry name" value="P-loop containing nucleoside triphosphate hydrolases"/>
    <property type="match status" value="1"/>
</dbReference>
<reference evidence="17" key="2">
    <citation type="submission" date="2016-04" db="EMBL/GenBank/DDBJ databases">
        <authorList>
            <person name="Shah S.A."/>
            <person name="Garrett R.A."/>
        </authorList>
    </citation>
    <scope>NUCLEOTIDE SEQUENCE [LARGE SCALE GENOMIC DNA]</scope>
    <source>
        <strain evidence="17">ATCC 35091 / DSM 1616 / JCM 8930 / NBRC 15331 / P1</strain>
    </source>
</reference>
<evidence type="ECO:0000313" key="24">
    <source>
        <dbReference type="Proteomes" id="UP000282269"/>
    </source>
</evidence>
<dbReference type="KEGG" id="ssof:SULC_0098"/>
<dbReference type="RefSeq" id="WP_009991830.1">
    <property type="nucleotide sequence ID" value="NZ_CP011055.2"/>
</dbReference>
<dbReference type="Proteomes" id="UP000278715">
    <property type="component" value="Chromosome"/>
</dbReference>
<evidence type="ECO:0000313" key="25">
    <source>
        <dbReference type="Proteomes" id="UP000594632"/>
    </source>
</evidence>
<dbReference type="EMBL" id="CP033240">
    <property type="protein sequence ID" value="AZF80134.1"/>
    <property type="molecule type" value="Genomic_DNA"/>
</dbReference>
<sequence>MSSDVPLYNDIKDRISRARALALTLGDLVGKVSRYIPNKLDEENNVVNVTVDPNTYYKYPFLGKIGIFLGAIDIKTLYFVLLRVIGYERNDASSLFMGDSNVLNNIGLSDDEPGSLITNVTLRCEMLTKVDFLSSSEPDGADIILEPQSPVIIPKAEVIERSLGTTRGLLRLGFLDVAYSKVRVSTSLDDLNFHMLILGTTGAGKTSFIKDLIAGLNVTNEEGSKIFILDATGDYYHIFLPPDKSDKVVMKGVEEFTQLYGAIVKGINVDIIYPISKSWVKKYLDGAKSAGSITKMYFDMFVKPILNHLNNKGISIYASIINNKIIISNADWSSQVTVYPFYFRFKDVKTILHKLNPYFTEQASHFIKIMIRKKGKDIANLDDLIDQFNENSLEGVEIHKSTRENIVRGLYLLKETQLFDVGVERFPLGKILKDSSSSTLIFDLYNSELDDFSQKILTYYFLDRLFEFRERQMRSGNVKGRNVIIIDEAHRFFPSSKGGEEDTNYIRRVAGKIATMMRLGRRRKIGFVFATHNPNDLSDIIIQLANTKIIFRIKSEVAEALGLSKTEAKILNWERNGVAYLLTPWLREGKIKIKAPVPPPLGHYDLSKT</sequence>
<dbReference type="InterPro" id="IPR051162">
    <property type="entry name" value="T4SS_component"/>
</dbReference>
<feature type="domain" description="AAA+ ATPase" evidence="1">
    <location>
        <begin position="191"/>
        <end position="561"/>
    </location>
</feature>
<protein>
    <submittedName>
        <fullName evidence="4">ATP-binding protein</fullName>
    </submittedName>
    <submittedName>
        <fullName evidence="13">ATPase AAA</fullName>
    </submittedName>
</protein>
<evidence type="ECO:0000313" key="4">
    <source>
        <dbReference type="EMBL" id="AKA77943.1"/>
    </source>
</evidence>
<evidence type="ECO:0000313" key="17">
    <source>
        <dbReference type="Proteomes" id="UP000076770"/>
    </source>
</evidence>
<dbReference type="EMBL" id="CP050869">
    <property type="protein sequence ID" value="QPG49566.1"/>
    <property type="molecule type" value="Genomic_DNA"/>
</dbReference>
<dbReference type="Proteomes" id="UP000033057">
    <property type="component" value="Chromosome"/>
</dbReference>
<evidence type="ECO:0000313" key="7">
    <source>
        <dbReference type="EMBL" id="AZF72300.1"/>
    </source>
</evidence>
<evidence type="ECO:0000313" key="5">
    <source>
        <dbReference type="EMBL" id="AZF67060.1"/>
    </source>
</evidence>
<dbReference type="KEGG" id="ssol:SULB_0099"/>
<evidence type="ECO:0000313" key="2">
    <source>
        <dbReference type="EMBL" id="AKA72551.1"/>
    </source>
</evidence>
<keyword evidence="4" id="KW-0067">ATP-binding</keyword>
<dbReference type="PANTHER" id="PTHR30121">
    <property type="entry name" value="UNCHARACTERIZED PROTEIN YJGR-RELATED"/>
    <property type="match status" value="1"/>
</dbReference>
<dbReference type="Proteomes" id="UP000267993">
    <property type="component" value="Chromosome"/>
</dbReference>
<evidence type="ECO:0000313" key="18">
    <source>
        <dbReference type="Proteomes" id="UP000267993"/>
    </source>
</evidence>
<dbReference type="AlphaFoldDB" id="A0A0E3MHB8"/>
<dbReference type="EMBL" id="LT549890">
    <property type="protein sequence ID" value="SAI85978.1"/>
    <property type="molecule type" value="Genomic_DNA"/>
</dbReference>
<evidence type="ECO:0000313" key="22">
    <source>
        <dbReference type="Proteomes" id="UP000275843"/>
    </source>
</evidence>
<dbReference type="InterPro" id="IPR002789">
    <property type="entry name" value="HerA_central"/>
</dbReference>
<dbReference type="Proteomes" id="UP000594632">
    <property type="component" value="Chromosome"/>
</dbReference>
<dbReference type="Proteomes" id="UP000273194">
    <property type="component" value="Chromosome"/>
</dbReference>
<reference evidence="18 19" key="4">
    <citation type="journal article" date="2018" name="Proc. Natl. Acad. Sci. U.S.A.">
        <title>Nonmutational mechanism of inheritance in the Archaeon Sulfolobus solfataricus.</title>
        <authorList>
            <person name="Payne S."/>
            <person name="McCarthy S."/>
            <person name="Johnson T."/>
            <person name="North E."/>
            <person name="Blum P."/>
        </authorList>
    </citation>
    <scope>NUCLEOTIDE SEQUENCE [LARGE SCALE GENOMIC DNA]</scope>
    <source>
        <strain evidence="6 18">SARC-H</strain>
        <strain evidence="7 22">SARC-I</strain>
        <strain evidence="9 23">SARC-N</strain>
        <strain evidence="10 24">SARC-O</strain>
        <strain evidence="11 19">SUL120</strain>
        <strain evidence="5 20">SULG</strain>
        <strain evidence="8 21">SULM</strain>
    </source>
</reference>
<evidence type="ECO:0000313" key="13">
    <source>
        <dbReference type="EMBL" id="SAI85978.1"/>
    </source>
</evidence>
<dbReference type="Proteomes" id="UP000033106">
    <property type="component" value="Chromosome"/>
</dbReference>
<dbReference type="Proteomes" id="UP000033085">
    <property type="component" value="Chromosome"/>
</dbReference>
<dbReference type="OrthoDB" id="10575at2157"/>
<dbReference type="PANTHER" id="PTHR30121:SF1">
    <property type="entry name" value="AAA+ ATPASE DOMAIN-CONTAINING PROTEIN"/>
    <property type="match status" value="1"/>
</dbReference>
<dbReference type="GO" id="GO:0005524">
    <property type="term" value="F:ATP binding"/>
    <property type="evidence" value="ECO:0007669"/>
    <property type="project" value="UniProtKB-KW"/>
</dbReference>
<evidence type="ECO:0000313" key="16">
    <source>
        <dbReference type="Proteomes" id="UP000033106"/>
    </source>
</evidence>
<reference evidence="14 15" key="1">
    <citation type="journal article" date="2015" name="Genome Announc.">
        <title>Complete Genome Sequence of Sulfolobus solfataricus Strain 98/2 and Evolved Derivatives.</title>
        <authorList>
            <person name="McCarthy S."/>
            <person name="Gradnigo J."/>
            <person name="Johnson T."/>
            <person name="Payne S."/>
            <person name="Lipzen A."/>
            <person name="Martin J."/>
            <person name="Schackwitz W."/>
            <person name="Moriyama E."/>
            <person name="Blum P."/>
        </authorList>
    </citation>
    <scope>NUCLEOTIDE SEQUENCE [LARGE SCALE GENOMIC DNA]</scope>
    <source>
        <strain evidence="14">98/2 SULC</strain>
        <strain evidence="2">SARC-B</strain>
        <strain evidence="3">SARC-C</strain>
        <strain evidence="4 16">SULA</strain>
        <strain evidence="15">SULB</strain>
    </source>
</reference>
<dbReference type="EMBL" id="CP011057">
    <property type="protein sequence ID" value="AKA77943.1"/>
    <property type="molecule type" value="Genomic_DNA"/>
</dbReference>
<evidence type="ECO:0000313" key="9">
    <source>
        <dbReference type="EMBL" id="AZF77527.1"/>
    </source>
</evidence>
<evidence type="ECO:0000313" key="19">
    <source>
        <dbReference type="Proteomes" id="UP000269431"/>
    </source>
</evidence>
<evidence type="ECO:0000313" key="3">
    <source>
        <dbReference type="EMBL" id="AKA75250.1"/>
    </source>
</evidence>
<evidence type="ECO:0000313" key="23">
    <source>
        <dbReference type="Proteomes" id="UP000278715"/>
    </source>
</evidence>
<dbReference type="Proteomes" id="UP000275843">
    <property type="component" value="Chromosome"/>
</dbReference>
<evidence type="ECO:0000313" key="11">
    <source>
        <dbReference type="EMBL" id="AZF82741.1"/>
    </source>
</evidence>
<name>A0A0E3MHB8_SACSO</name>
<evidence type="ECO:0000313" key="21">
    <source>
        <dbReference type="Proteomes" id="UP000273443"/>
    </source>
</evidence>
<evidence type="ECO:0000259" key="1">
    <source>
        <dbReference type="SMART" id="SM00382"/>
    </source>
</evidence>
<evidence type="ECO:0000313" key="20">
    <source>
        <dbReference type="Proteomes" id="UP000273194"/>
    </source>
</evidence>
<dbReference type="GeneID" id="1453774"/>
<dbReference type="Proteomes" id="UP000269431">
    <property type="component" value="Chromosome"/>
</dbReference>
<evidence type="ECO:0000313" key="14">
    <source>
        <dbReference type="Proteomes" id="UP000033057"/>
    </source>
</evidence>
<dbReference type="EMBL" id="CP011056">
    <property type="protein sequence ID" value="AKA75250.1"/>
    <property type="molecule type" value="Genomic_DNA"/>
</dbReference>
<dbReference type="Proteomes" id="UP000282269">
    <property type="component" value="Chromosome"/>
</dbReference>
<dbReference type="Proteomes" id="UP000076770">
    <property type="component" value="Chromosome i"/>
</dbReference>
<dbReference type="InterPro" id="IPR003593">
    <property type="entry name" value="AAA+_ATPase"/>
</dbReference>
<dbReference type="Pfam" id="PF01935">
    <property type="entry name" value="DUF87"/>
    <property type="match status" value="1"/>
</dbReference>
<dbReference type="EMBL" id="CP033235">
    <property type="protein sequence ID" value="AZF67060.1"/>
    <property type="molecule type" value="Genomic_DNA"/>
</dbReference>
<dbReference type="EMBL" id="CP033239">
    <property type="protein sequence ID" value="AZF77527.1"/>
    <property type="molecule type" value="Genomic_DNA"/>
</dbReference>
<dbReference type="GeneID" id="44128017"/>
<dbReference type="KEGG" id="ssoa:SULA_0098"/>
<reference evidence="12 25" key="6">
    <citation type="journal article" date="2020" name="Nat. Commun.">
        <title>The structures of two archaeal type IV pili illuminate evolutionary relationships.</title>
        <authorList>
            <person name="Wang F."/>
            <person name="Baquero D.P."/>
            <person name="Su Z."/>
            <person name="Beltran L.C."/>
            <person name="Prangishvili D."/>
            <person name="Krupovic M."/>
            <person name="Egelman E.H."/>
        </authorList>
    </citation>
    <scope>NUCLEOTIDE SEQUENCE [LARGE SCALE GENOMIC DNA]</scope>
    <source>
        <strain evidence="12 25">POZ149</strain>
    </source>
</reference>
<dbReference type="SMART" id="SM00382">
    <property type="entry name" value="AAA"/>
    <property type="match status" value="1"/>
</dbReference>
<reference evidence="13" key="3">
    <citation type="submission" date="2016-04" db="EMBL/GenBank/DDBJ databases">
        <authorList>
            <person name="Evans L.H."/>
            <person name="Alamgir A."/>
            <person name="Owens N."/>
            <person name="Weber N.D."/>
            <person name="Virtaneva K."/>
            <person name="Barbian K."/>
            <person name="Babar A."/>
            <person name="Rosenke K."/>
        </authorList>
    </citation>
    <scope>NUCLEOTIDE SEQUENCE</scope>
    <source>
        <strain evidence="13">P1</strain>
    </source>
</reference>
<gene>
    <name evidence="12" type="ORF">HFC64_06820</name>
    <name evidence="13" type="ORF">SSOP1_2424</name>
    <name evidence="4" type="ORF">SULA_0098</name>
    <name evidence="2" type="ORF">SULB_0099</name>
    <name evidence="3" type="ORF">SULC_0098</name>
    <name evidence="5" type="ORF">SULG_00495</name>
    <name evidence="6" type="ORF">SULH_00495</name>
    <name evidence="7" type="ORF">SULI_00495</name>
    <name evidence="8" type="ORF">SULM_00495</name>
    <name evidence="9" type="ORF">SULN_00495</name>
    <name evidence="10" type="ORF">SULO_00495</name>
    <name evidence="11" type="ORF">SULZ_00495</name>
</gene>
<dbReference type="InterPro" id="IPR027417">
    <property type="entry name" value="P-loop_NTPase"/>
</dbReference>
<dbReference type="Gene3D" id="3.40.50.300">
    <property type="entry name" value="P-loop containing nucleotide triphosphate hydrolases"/>
    <property type="match status" value="2"/>
</dbReference>
<evidence type="ECO:0000313" key="10">
    <source>
        <dbReference type="EMBL" id="AZF80134.1"/>
    </source>
</evidence>
<keyword evidence="4" id="KW-0547">Nucleotide-binding</keyword>
<organism evidence="4 16">
    <name type="scientific">Saccharolobus solfataricus</name>
    <name type="common">Sulfolobus solfataricus</name>
    <dbReference type="NCBI Taxonomy" id="2287"/>
    <lineage>
        <taxon>Archaea</taxon>
        <taxon>Thermoproteota</taxon>
        <taxon>Thermoprotei</taxon>
        <taxon>Sulfolobales</taxon>
        <taxon>Sulfolobaceae</taxon>
        <taxon>Saccharolobus</taxon>
    </lineage>
</organism>
<evidence type="ECO:0000313" key="12">
    <source>
        <dbReference type="EMBL" id="QPG49566.1"/>
    </source>
</evidence>
<dbReference type="EMBL" id="CP011055">
    <property type="protein sequence ID" value="AKA72551.1"/>
    <property type="molecule type" value="Genomic_DNA"/>
</dbReference>
<dbReference type="EMBL" id="CP033238">
    <property type="protein sequence ID" value="AZF74920.1"/>
    <property type="molecule type" value="Genomic_DNA"/>
</dbReference>
<dbReference type="Proteomes" id="UP000273443">
    <property type="component" value="Chromosome"/>
</dbReference>
<dbReference type="PATRIC" id="fig|2287.6.peg.101"/>
<dbReference type="OMA" id="AHLFFPQ"/>
<dbReference type="EMBL" id="CP033236">
    <property type="protein sequence ID" value="AZF69680.1"/>
    <property type="molecule type" value="Genomic_DNA"/>
</dbReference>